<dbReference type="Gene3D" id="3.30.1360.40">
    <property type="match status" value="1"/>
</dbReference>
<keyword evidence="6" id="KW-1185">Reference proteome</keyword>
<keyword evidence="3" id="KW-0648">Protein biosynthesis</keyword>
<dbReference type="Proteomes" id="UP000887575">
    <property type="component" value="Unassembled WGS sequence"/>
</dbReference>
<reference evidence="7" key="1">
    <citation type="submission" date="2024-02" db="UniProtKB">
        <authorList>
            <consortium name="WormBaseParasite"/>
        </authorList>
    </citation>
    <scope>IDENTIFICATION</scope>
</reference>
<evidence type="ECO:0000313" key="7">
    <source>
        <dbReference type="WBParaSite" id="MBELARI_LOCUS21324"/>
    </source>
</evidence>
<dbReference type="SUPFAM" id="SSF55194">
    <property type="entry name" value="Ribosome recycling factor, RRF"/>
    <property type="match status" value="1"/>
</dbReference>
<evidence type="ECO:0000256" key="4">
    <source>
        <dbReference type="ARBA" id="ARBA00033107"/>
    </source>
</evidence>
<dbReference type="PANTHER" id="PTHR20982">
    <property type="entry name" value="RIBOSOME RECYCLING FACTOR"/>
    <property type="match status" value="1"/>
</dbReference>
<dbReference type="GO" id="GO:0043023">
    <property type="term" value="F:ribosomal large subunit binding"/>
    <property type="evidence" value="ECO:0007669"/>
    <property type="project" value="TreeGrafter"/>
</dbReference>
<dbReference type="AlphaFoldDB" id="A0AAF3J7M5"/>
<accession>A0AAF3J7M5</accession>
<evidence type="ECO:0000256" key="3">
    <source>
        <dbReference type="ARBA" id="ARBA00022917"/>
    </source>
</evidence>
<evidence type="ECO:0000256" key="2">
    <source>
        <dbReference type="ARBA" id="ARBA00020581"/>
    </source>
</evidence>
<evidence type="ECO:0000259" key="5">
    <source>
        <dbReference type="Pfam" id="PF01765"/>
    </source>
</evidence>
<dbReference type="Gene3D" id="1.10.132.20">
    <property type="entry name" value="Ribosome-recycling factor"/>
    <property type="match status" value="1"/>
</dbReference>
<dbReference type="InterPro" id="IPR023584">
    <property type="entry name" value="Ribosome_recyc_fac_dom"/>
</dbReference>
<comment type="similarity">
    <text evidence="1">Belongs to the RRF family.</text>
</comment>
<dbReference type="WBParaSite" id="MBELARI_LOCUS21324">
    <property type="protein sequence ID" value="MBELARI_LOCUS21324"/>
    <property type="gene ID" value="MBELARI_LOCUS21324"/>
</dbReference>
<protein>
    <recommendedName>
        <fullName evidence="2">Ribosome-recycling factor, mitochondrial</fullName>
    </recommendedName>
    <alternativeName>
        <fullName evidence="4">Ribosome-releasing factor, mitochondrial</fullName>
    </alternativeName>
</protein>
<name>A0AAF3J7M5_9BILA</name>
<dbReference type="InterPro" id="IPR002661">
    <property type="entry name" value="Ribosome_recyc_fac"/>
</dbReference>
<feature type="domain" description="Ribosome recycling factor" evidence="5">
    <location>
        <begin position="77"/>
        <end position="236"/>
    </location>
</feature>
<dbReference type="GO" id="GO:0005739">
    <property type="term" value="C:mitochondrion"/>
    <property type="evidence" value="ECO:0007669"/>
    <property type="project" value="TreeGrafter"/>
</dbReference>
<sequence length="242" mass="27469">MLSRTITRCKLLGSVKESLALRLRPIHTTAIVQKVRKNENKDKKVDAAMHHAAQVASKNEFVSGALKEMDDCDKILEDELGKRFSFRIDTRIYEDILVPTNEKELARLGNIARISVKERTVSINMSQSPTLIKEAKLALQKSGAVASAVQQEGVCLYIQVPRMSRERREQLATDAEKIVFNQYKDELNKIFAKWDKKATASLKTNDERVYTRTQLLDLKKVREAKAHGVVKAKAAEHLREVI</sequence>
<evidence type="ECO:0000313" key="6">
    <source>
        <dbReference type="Proteomes" id="UP000887575"/>
    </source>
</evidence>
<dbReference type="PANTHER" id="PTHR20982:SF3">
    <property type="entry name" value="MITOCHONDRIAL RIBOSOME RECYCLING FACTOR PSEUDO 1"/>
    <property type="match status" value="1"/>
</dbReference>
<proteinExistence type="inferred from homology"/>
<dbReference type="GO" id="GO:0006412">
    <property type="term" value="P:translation"/>
    <property type="evidence" value="ECO:0007669"/>
    <property type="project" value="UniProtKB-KW"/>
</dbReference>
<dbReference type="InterPro" id="IPR036191">
    <property type="entry name" value="RRF_sf"/>
</dbReference>
<organism evidence="6 7">
    <name type="scientific">Mesorhabditis belari</name>
    <dbReference type="NCBI Taxonomy" id="2138241"/>
    <lineage>
        <taxon>Eukaryota</taxon>
        <taxon>Metazoa</taxon>
        <taxon>Ecdysozoa</taxon>
        <taxon>Nematoda</taxon>
        <taxon>Chromadorea</taxon>
        <taxon>Rhabditida</taxon>
        <taxon>Rhabditina</taxon>
        <taxon>Rhabditomorpha</taxon>
        <taxon>Rhabditoidea</taxon>
        <taxon>Rhabditidae</taxon>
        <taxon>Mesorhabditinae</taxon>
        <taxon>Mesorhabditis</taxon>
    </lineage>
</organism>
<dbReference type="Pfam" id="PF01765">
    <property type="entry name" value="RRF"/>
    <property type="match status" value="1"/>
</dbReference>
<evidence type="ECO:0000256" key="1">
    <source>
        <dbReference type="ARBA" id="ARBA00005912"/>
    </source>
</evidence>